<gene>
    <name evidence="3" type="ORF">SAMN05216287_0730</name>
</gene>
<protein>
    <submittedName>
        <fullName evidence="3">FecR family protein</fullName>
    </submittedName>
</protein>
<dbReference type="Pfam" id="PF04773">
    <property type="entry name" value="FecR"/>
    <property type="match status" value="1"/>
</dbReference>
<dbReference type="OrthoDB" id="7030008at2"/>
<accession>A0A1H2SQM5</accession>
<dbReference type="PIRSF" id="PIRSF018266">
    <property type="entry name" value="FecR"/>
    <property type="match status" value="1"/>
</dbReference>
<dbReference type="EMBL" id="FNNU01000001">
    <property type="protein sequence ID" value="SDW33953.1"/>
    <property type="molecule type" value="Genomic_DNA"/>
</dbReference>
<dbReference type="AlphaFoldDB" id="A0A1H2SQM5"/>
<dbReference type="RefSeq" id="WP_090224684.1">
    <property type="nucleotide sequence ID" value="NZ_FNNU01000001.1"/>
</dbReference>
<dbReference type="PANTHER" id="PTHR30273">
    <property type="entry name" value="PERIPLASMIC SIGNAL SENSOR AND SIGMA FACTOR ACTIVATOR FECR-RELATED"/>
    <property type="match status" value="1"/>
</dbReference>
<sequence>MTAPASDSPTARQEREAWRWLLRRRRAPHRHAHAFIRWLAADPRHLDAYARAEALWSVSEAPARSLADEEARALQGYLQTLRRKNRLPLLGHWPGALAGACCLLLVLWGGGWLRPVQAWQNLRADEVSAAGEVRELNLGDGSRVLLDADSALNVRIEGPLRRVELLRGGAWFKVAHDGRPFQVETGDSITRVLGTAFEVRRQASGTAVTVEEGRVEVAAAGETRVLGANQRVRLADGHLGEPHAVDSHLALAWRDGRLSFLQAPLGEVLEALGSRYRGRILLLDPALAARRVSVSVAGDDAPSAVASLCAVLGCQSTLLFDRLILIR</sequence>
<feature type="transmembrane region" description="Helical" evidence="1">
    <location>
        <begin position="89"/>
        <end position="113"/>
    </location>
</feature>
<dbReference type="Gene3D" id="2.60.120.1440">
    <property type="match status" value="1"/>
</dbReference>
<reference evidence="4" key="1">
    <citation type="submission" date="2016-10" db="EMBL/GenBank/DDBJ databases">
        <authorList>
            <person name="Varghese N."/>
            <person name="Submissions S."/>
        </authorList>
    </citation>
    <scope>NUCLEOTIDE SEQUENCE [LARGE SCALE GENOMIC DNA]</scope>
    <source>
        <strain evidence="4">NRRL B-59562</strain>
    </source>
</reference>
<keyword evidence="1" id="KW-0812">Transmembrane</keyword>
<dbReference type="STRING" id="1007099.SAMN05216287_0730"/>
<evidence type="ECO:0000313" key="4">
    <source>
        <dbReference type="Proteomes" id="UP000243778"/>
    </source>
</evidence>
<keyword evidence="1" id="KW-1133">Transmembrane helix</keyword>
<dbReference type="InterPro" id="IPR006860">
    <property type="entry name" value="FecR"/>
</dbReference>
<keyword evidence="4" id="KW-1185">Reference proteome</keyword>
<proteinExistence type="predicted"/>
<dbReference type="PANTHER" id="PTHR30273:SF2">
    <property type="entry name" value="PROTEIN FECR"/>
    <property type="match status" value="1"/>
</dbReference>
<organism evidence="3 4">
    <name type="scientific">Pseudomonas kuykendallii</name>
    <dbReference type="NCBI Taxonomy" id="1007099"/>
    <lineage>
        <taxon>Bacteria</taxon>
        <taxon>Pseudomonadati</taxon>
        <taxon>Pseudomonadota</taxon>
        <taxon>Gammaproteobacteria</taxon>
        <taxon>Pseudomonadales</taxon>
        <taxon>Pseudomonadaceae</taxon>
        <taxon>Pseudomonas</taxon>
    </lineage>
</organism>
<name>A0A1H2SQM5_9PSED</name>
<dbReference type="InterPro" id="IPR012373">
    <property type="entry name" value="Ferrdict_sens_TM"/>
</dbReference>
<evidence type="ECO:0000313" key="3">
    <source>
        <dbReference type="EMBL" id="SDW33953.1"/>
    </source>
</evidence>
<evidence type="ECO:0000256" key="1">
    <source>
        <dbReference type="SAM" id="Phobius"/>
    </source>
</evidence>
<dbReference type="GO" id="GO:0016989">
    <property type="term" value="F:sigma factor antagonist activity"/>
    <property type="evidence" value="ECO:0007669"/>
    <property type="project" value="TreeGrafter"/>
</dbReference>
<dbReference type="Proteomes" id="UP000243778">
    <property type="component" value="Unassembled WGS sequence"/>
</dbReference>
<keyword evidence="1" id="KW-0472">Membrane</keyword>
<evidence type="ECO:0000259" key="2">
    <source>
        <dbReference type="Pfam" id="PF04773"/>
    </source>
</evidence>
<feature type="domain" description="FecR protein" evidence="2">
    <location>
        <begin position="127"/>
        <end position="216"/>
    </location>
</feature>